<sequence length="37" mass="3912">MTEPVLMSVDIIVSGKKQENSSYKPTSSAEIAKAKGS</sequence>
<keyword evidence="3" id="KW-1185">Reference proteome</keyword>
<dbReference type="AlphaFoldDB" id="A0A0U1L7H5"/>
<name>A0A0U1L7H5_9FIRM</name>
<dbReference type="Proteomes" id="UP000049855">
    <property type="component" value="Unassembled WGS sequence"/>
</dbReference>
<evidence type="ECO:0000256" key="1">
    <source>
        <dbReference type="SAM" id="MobiDB-lite"/>
    </source>
</evidence>
<gene>
    <name evidence="2" type="ORF">SpAn4DRAFT_4447</name>
</gene>
<evidence type="ECO:0000313" key="2">
    <source>
        <dbReference type="EMBL" id="CQR75083.1"/>
    </source>
</evidence>
<accession>A0A0U1L7H5</accession>
<dbReference type="EMBL" id="CTRP01000016">
    <property type="protein sequence ID" value="CQR75083.1"/>
    <property type="molecule type" value="Genomic_DNA"/>
</dbReference>
<evidence type="ECO:0000313" key="3">
    <source>
        <dbReference type="Proteomes" id="UP000049855"/>
    </source>
</evidence>
<feature type="compositionally biased region" description="Polar residues" evidence="1">
    <location>
        <begin position="20"/>
        <end position="29"/>
    </location>
</feature>
<protein>
    <submittedName>
        <fullName evidence="2">Uncharacterized protein</fullName>
    </submittedName>
</protein>
<feature type="region of interest" description="Disordered" evidence="1">
    <location>
        <begin position="17"/>
        <end position="37"/>
    </location>
</feature>
<proteinExistence type="predicted"/>
<organism evidence="2 3">
    <name type="scientific">Sporomusa ovata</name>
    <dbReference type="NCBI Taxonomy" id="2378"/>
    <lineage>
        <taxon>Bacteria</taxon>
        <taxon>Bacillati</taxon>
        <taxon>Bacillota</taxon>
        <taxon>Negativicutes</taxon>
        <taxon>Selenomonadales</taxon>
        <taxon>Sporomusaceae</taxon>
        <taxon>Sporomusa</taxon>
    </lineage>
</organism>
<reference evidence="3" key="1">
    <citation type="submission" date="2015-03" db="EMBL/GenBank/DDBJ databases">
        <authorList>
            <person name="Nijsse Bart"/>
        </authorList>
    </citation>
    <scope>NUCLEOTIDE SEQUENCE [LARGE SCALE GENOMIC DNA]</scope>
</reference>